<dbReference type="PROSITE" id="PS00927">
    <property type="entry name" value="TREHALASE_1"/>
    <property type="match status" value="1"/>
</dbReference>
<keyword evidence="9" id="KW-0732">Signal</keyword>
<dbReference type="InterPro" id="IPR012341">
    <property type="entry name" value="6hp_glycosidase-like_sf"/>
</dbReference>
<evidence type="ECO:0000313" key="10">
    <source>
        <dbReference type="EMBL" id="AOT99588.1"/>
    </source>
</evidence>
<evidence type="ECO:0000256" key="4">
    <source>
        <dbReference type="ARBA" id="ARBA00019905"/>
    </source>
</evidence>
<name>A0A1D8I2M4_LEPDE</name>
<evidence type="ECO:0000256" key="5">
    <source>
        <dbReference type="ARBA" id="ARBA00022801"/>
    </source>
</evidence>
<dbReference type="PANTHER" id="PTHR23403">
    <property type="entry name" value="TREHALASE"/>
    <property type="match status" value="1"/>
</dbReference>
<dbReference type="EC" id="3.2.1.28" evidence="3 7"/>
<evidence type="ECO:0000256" key="2">
    <source>
        <dbReference type="ARBA" id="ARBA00005615"/>
    </source>
</evidence>
<dbReference type="InterPro" id="IPR001661">
    <property type="entry name" value="Glyco_hydro_37"/>
</dbReference>
<dbReference type="InterPro" id="IPR008928">
    <property type="entry name" value="6-hairpin_glycosidase_sf"/>
</dbReference>
<feature type="chain" id="PRO_5009107658" description="Trehalase" evidence="9">
    <location>
        <begin position="21"/>
        <end position="566"/>
    </location>
</feature>
<evidence type="ECO:0000256" key="1">
    <source>
        <dbReference type="ARBA" id="ARBA00001576"/>
    </source>
</evidence>
<keyword evidence="6 7" id="KW-0326">Glycosidase</keyword>
<keyword evidence="8" id="KW-0175">Coiled coil</keyword>
<dbReference type="SMR" id="A0A1D8I2M4"/>
<dbReference type="PRINTS" id="PR00744">
    <property type="entry name" value="GLHYDRLASE37"/>
</dbReference>
<dbReference type="Pfam" id="PF01204">
    <property type="entry name" value="Trehalase"/>
    <property type="match status" value="1"/>
</dbReference>
<comment type="catalytic activity">
    <reaction evidence="1 7">
        <text>alpha,alpha-trehalose + H2O = alpha-D-glucose + beta-D-glucose</text>
        <dbReference type="Rhea" id="RHEA:32675"/>
        <dbReference type="ChEBI" id="CHEBI:15377"/>
        <dbReference type="ChEBI" id="CHEBI:15903"/>
        <dbReference type="ChEBI" id="CHEBI:16551"/>
        <dbReference type="ChEBI" id="CHEBI:17925"/>
        <dbReference type="EC" id="3.2.1.28"/>
    </reaction>
</comment>
<dbReference type="SUPFAM" id="SSF48208">
    <property type="entry name" value="Six-hairpin glycosidases"/>
    <property type="match status" value="1"/>
</dbReference>
<evidence type="ECO:0000256" key="7">
    <source>
        <dbReference type="RuleBase" id="RU361180"/>
    </source>
</evidence>
<evidence type="ECO:0000256" key="8">
    <source>
        <dbReference type="SAM" id="Coils"/>
    </source>
</evidence>
<dbReference type="Gene3D" id="1.50.10.10">
    <property type="match status" value="1"/>
</dbReference>
<dbReference type="OrthoDB" id="3542292at2759"/>
<dbReference type="GO" id="GO:0004555">
    <property type="term" value="F:alpha,alpha-trehalase activity"/>
    <property type="evidence" value="ECO:0007669"/>
    <property type="project" value="UniProtKB-EC"/>
</dbReference>
<evidence type="ECO:0000256" key="9">
    <source>
        <dbReference type="SAM" id="SignalP"/>
    </source>
</evidence>
<keyword evidence="5 7" id="KW-0378">Hydrolase</keyword>
<organism evidence="10">
    <name type="scientific">Leptinotarsa decemlineata</name>
    <name type="common">Colorado potato beetle</name>
    <name type="synonym">Doryphora decemlineata</name>
    <dbReference type="NCBI Taxonomy" id="7539"/>
    <lineage>
        <taxon>Eukaryota</taxon>
        <taxon>Metazoa</taxon>
        <taxon>Ecdysozoa</taxon>
        <taxon>Arthropoda</taxon>
        <taxon>Hexapoda</taxon>
        <taxon>Insecta</taxon>
        <taxon>Pterygota</taxon>
        <taxon>Neoptera</taxon>
        <taxon>Endopterygota</taxon>
        <taxon>Coleoptera</taxon>
        <taxon>Polyphaga</taxon>
        <taxon>Cucujiformia</taxon>
        <taxon>Chrysomeloidea</taxon>
        <taxon>Chrysomelidae</taxon>
        <taxon>Chrysomelinae</taxon>
        <taxon>Doryphorini</taxon>
        <taxon>Leptinotarsa</taxon>
    </lineage>
</organism>
<evidence type="ECO:0000256" key="3">
    <source>
        <dbReference type="ARBA" id="ARBA00012757"/>
    </source>
</evidence>
<dbReference type="PROSITE" id="PS00928">
    <property type="entry name" value="TREHALASE_2"/>
    <property type="match status" value="1"/>
</dbReference>
<feature type="signal peptide" evidence="9">
    <location>
        <begin position="1"/>
        <end position="20"/>
    </location>
</feature>
<feature type="coiled-coil region" evidence="8">
    <location>
        <begin position="231"/>
        <end position="258"/>
    </location>
</feature>
<dbReference type="EMBL" id="KU756285">
    <property type="protein sequence ID" value="AOT99588.1"/>
    <property type="molecule type" value="mRNA"/>
</dbReference>
<sequence>MKKLWEHLLFLMIMIQLCSAQTKQSCHSAVYCQGDLLHLVQTAKIFNDSKTFVDMAMIHPLNETLKRFQLLMSENDEHPTREQIKEFVYKNFKSIGELDEYYPRDFKHEPKIIKEITDPVVRKFAQSLIDIWPTLTRTVSYHVIDHPETHSLIPVPHPFVIPGGRFKELYYWDTYWILKGLLLSDMVETARGMIQNLLSMVERFGFVPNGGRIYYLNRSQPPLLTQMVADYVKYTKDFEFLRNNINTLEKELQFWLTKRLVTIEKGGKTYELARYDSESDTPRPESYWEDIETCSRLTGEKEKMYECYADLKSGAESGMDFTSRWMFDKFGEPTGNLADINTRRIIPVDLNGFLYKAFKVMYKFNLILQREEEAKFWLDKADQWKNSIENIFYNEEDGIWYDFDEKLGKQRKHFYVSNFLPLWAGAMDDNVKEERGRRAAEYLKKKGIVNFQGGIPSTLLQTGQQWDFPNAWPPYQNLIIIGLDKSNSTEAKEVAKQLAHKWINSNIKGFHDNKAMFEKYDVQTSGQFGGGGEYNVQAGFGWSNGGILELIHLYYRAKTRKYIGSF</sequence>
<evidence type="ECO:0000256" key="6">
    <source>
        <dbReference type="ARBA" id="ARBA00023295"/>
    </source>
</evidence>
<comment type="similarity">
    <text evidence="2 7">Belongs to the glycosyl hydrolase 37 family.</text>
</comment>
<dbReference type="PANTHER" id="PTHR23403:SF1">
    <property type="entry name" value="TREHALASE"/>
    <property type="match status" value="1"/>
</dbReference>
<dbReference type="AlphaFoldDB" id="A0A1D8I2M4"/>
<dbReference type="GO" id="GO:0005993">
    <property type="term" value="P:trehalose catabolic process"/>
    <property type="evidence" value="ECO:0007669"/>
    <property type="project" value="TreeGrafter"/>
</dbReference>
<dbReference type="InterPro" id="IPR018232">
    <property type="entry name" value="Glyco_hydro_37_CS"/>
</dbReference>
<proteinExistence type="evidence at transcript level"/>
<gene>
    <name evidence="10" type="primary">Tre1b</name>
</gene>
<protein>
    <recommendedName>
        <fullName evidence="4 7">Trehalase</fullName>
        <ecNumber evidence="3 7">3.2.1.28</ecNumber>
    </recommendedName>
    <alternativeName>
        <fullName evidence="7">Alpha-trehalose glucohydrolase</fullName>
    </alternativeName>
</protein>
<accession>A0A1D8I2M4</accession>
<reference evidence="10" key="1">
    <citation type="submission" date="2016-02" db="EMBL/GenBank/DDBJ databases">
        <title>Gene cloning and hormonal stimulation of putative trehalase genes in the Colorado potato beetle.</title>
        <authorList>
            <person name="Shi J.-F."/>
        </authorList>
    </citation>
    <scope>NUCLEOTIDE SEQUENCE</scope>
</reference>